<keyword evidence="8" id="KW-0812">Transmembrane</keyword>
<keyword evidence="4" id="KW-0732">Signal</keyword>
<evidence type="ECO:0000256" key="4">
    <source>
        <dbReference type="ARBA" id="ARBA00022729"/>
    </source>
</evidence>
<dbReference type="PANTHER" id="PTHR48059">
    <property type="entry name" value="POLYGALACTURONASE INHIBITOR 1"/>
    <property type="match status" value="1"/>
</dbReference>
<evidence type="ECO:0000256" key="7">
    <source>
        <dbReference type="SAM" id="MobiDB-lite"/>
    </source>
</evidence>
<dbReference type="FunFam" id="3.80.10.10:FF:000400">
    <property type="entry name" value="Nuclear pore complex protein NUP107"/>
    <property type="match status" value="1"/>
</dbReference>
<keyword evidence="5" id="KW-0677">Repeat</keyword>
<keyword evidence="3" id="KW-0433">Leucine-rich repeat</keyword>
<feature type="compositionally biased region" description="Low complexity" evidence="7">
    <location>
        <begin position="78"/>
        <end position="89"/>
    </location>
</feature>
<dbReference type="Proteomes" id="UP001295423">
    <property type="component" value="Unassembled WGS sequence"/>
</dbReference>
<dbReference type="SMART" id="SM00369">
    <property type="entry name" value="LRR_TYP"/>
    <property type="match status" value="4"/>
</dbReference>
<dbReference type="InterPro" id="IPR032675">
    <property type="entry name" value="LRR_dom_sf"/>
</dbReference>
<keyword evidence="8" id="KW-1133">Transmembrane helix</keyword>
<dbReference type="EMBL" id="CAKOGP040000879">
    <property type="protein sequence ID" value="CAJ1939941.1"/>
    <property type="molecule type" value="Genomic_DNA"/>
</dbReference>
<evidence type="ECO:0000256" key="3">
    <source>
        <dbReference type="ARBA" id="ARBA00022614"/>
    </source>
</evidence>
<gene>
    <name evidence="10" type="ORF">CYCCA115_LOCUS6801</name>
</gene>
<sequence length="674" mass="73719">MRMRERRNLPIAVNDMDEEVDCKSAMRKNIEISIDIFVVVVVISAVISASVGGGDAAGTTNNNNSNYRGGNWSGNFSDGGDITNGNNNTLAPSPLPMEGNFTTLLPKPTDRPTTSPSDFLLYDAPLDEECQALEEEDSSSSSSSSSSWWQSHRNNALQRSIELVLDVKLLSADATITTTPEEEQQRQQEQQVVWIQDITTAMNRYLVPLLLGCSSSSSNTNSNNEFAAQIANMGDRSAYAISNATVVHSSPTPTNTNLKDENANEDEDILVQRVILTIHCLLKGYEDNDWMTTRINKMLNLEEGLTPLLTRLSLTDLLETMSIVQIVPTRATSLKSILGSDLQSLTSDQKFMLHPQAFYWLAELDTWKNTALTMETAYTWMSRYVLAIVFYENVFVGDVVNQTDNGTSRFQTWLSSSESACEWSGLDCDGDGILTRVYLDYDELTGHMPSEIGLLTHLTYLNLFQNALTGRIPTEIGKLTSLKAVFFAGNRLTGQIPSEIGELSSLTRLSLPNNNFSGPIPSEIGQLTELIAVRLSDNKLSGTIPSEIGMLTSATRLRINGNSLTGSIPTEIQQLTSLTVLFLNHNNLSGAIPLGMGMLTNLVELSCDQNTLTGSIPPLIGSLTGLTTLTLYDNELSGNIPSEMNQLSNLLVDRCRISEGNLFNDTSSLPGVCT</sequence>
<dbReference type="Gene3D" id="3.80.10.10">
    <property type="entry name" value="Ribonuclease Inhibitor"/>
    <property type="match status" value="2"/>
</dbReference>
<feature type="compositionally biased region" description="Low complexity" evidence="7">
    <location>
        <begin position="57"/>
        <end position="72"/>
    </location>
</feature>
<feature type="domain" description="Disease resistance R13L4/SHOC-2-like LRR" evidence="9">
    <location>
        <begin position="445"/>
        <end position="560"/>
    </location>
</feature>
<evidence type="ECO:0000256" key="8">
    <source>
        <dbReference type="SAM" id="Phobius"/>
    </source>
</evidence>
<dbReference type="Pfam" id="PF00560">
    <property type="entry name" value="LRR_1"/>
    <property type="match status" value="2"/>
</dbReference>
<dbReference type="Pfam" id="PF23598">
    <property type="entry name" value="LRR_14"/>
    <property type="match status" value="1"/>
</dbReference>
<dbReference type="GO" id="GO:0016020">
    <property type="term" value="C:membrane"/>
    <property type="evidence" value="ECO:0007669"/>
    <property type="project" value="UniProtKB-SubCell"/>
</dbReference>
<evidence type="ECO:0000313" key="10">
    <source>
        <dbReference type="EMBL" id="CAJ1939941.1"/>
    </source>
</evidence>
<proteinExistence type="predicted"/>
<protein>
    <recommendedName>
        <fullName evidence="9">Disease resistance R13L4/SHOC-2-like LRR domain-containing protein</fullName>
    </recommendedName>
</protein>
<dbReference type="PANTHER" id="PTHR48059:SF30">
    <property type="entry name" value="OS06G0587000 PROTEIN"/>
    <property type="match status" value="1"/>
</dbReference>
<reference evidence="10" key="1">
    <citation type="submission" date="2023-08" db="EMBL/GenBank/DDBJ databases">
        <authorList>
            <person name="Audoor S."/>
            <person name="Bilcke G."/>
        </authorList>
    </citation>
    <scope>NUCLEOTIDE SEQUENCE</scope>
</reference>
<evidence type="ECO:0000259" key="9">
    <source>
        <dbReference type="Pfam" id="PF23598"/>
    </source>
</evidence>
<dbReference type="InterPro" id="IPR003591">
    <property type="entry name" value="Leu-rich_rpt_typical-subtyp"/>
</dbReference>
<name>A0AAD2CMW3_9STRA</name>
<keyword evidence="6 8" id="KW-0472">Membrane</keyword>
<organism evidence="10 11">
    <name type="scientific">Cylindrotheca closterium</name>
    <dbReference type="NCBI Taxonomy" id="2856"/>
    <lineage>
        <taxon>Eukaryota</taxon>
        <taxon>Sar</taxon>
        <taxon>Stramenopiles</taxon>
        <taxon>Ochrophyta</taxon>
        <taxon>Bacillariophyta</taxon>
        <taxon>Bacillariophyceae</taxon>
        <taxon>Bacillariophycidae</taxon>
        <taxon>Bacillariales</taxon>
        <taxon>Bacillariaceae</taxon>
        <taxon>Cylindrotheca</taxon>
    </lineage>
</organism>
<evidence type="ECO:0000256" key="5">
    <source>
        <dbReference type="ARBA" id="ARBA00022737"/>
    </source>
</evidence>
<evidence type="ECO:0000256" key="6">
    <source>
        <dbReference type="ARBA" id="ARBA00023136"/>
    </source>
</evidence>
<keyword evidence="11" id="KW-1185">Reference proteome</keyword>
<accession>A0AAD2CMW3</accession>
<evidence type="ECO:0000256" key="2">
    <source>
        <dbReference type="ARBA" id="ARBA00004370"/>
    </source>
</evidence>
<evidence type="ECO:0000256" key="1">
    <source>
        <dbReference type="ARBA" id="ARBA00004196"/>
    </source>
</evidence>
<dbReference type="InterPro" id="IPR051848">
    <property type="entry name" value="PGIP"/>
</dbReference>
<dbReference type="InterPro" id="IPR001611">
    <property type="entry name" value="Leu-rich_rpt"/>
</dbReference>
<dbReference type="SUPFAM" id="SSF52058">
    <property type="entry name" value="L domain-like"/>
    <property type="match status" value="1"/>
</dbReference>
<feature type="region of interest" description="Disordered" evidence="7">
    <location>
        <begin position="53"/>
        <end position="72"/>
    </location>
</feature>
<dbReference type="AlphaFoldDB" id="A0AAD2CMW3"/>
<dbReference type="FunFam" id="3.80.10.10:FF:000383">
    <property type="entry name" value="Leucine-rich repeat receptor protein kinase EMS1"/>
    <property type="match status" value="1"/>
</dbReference>
<dbReference type="InterPro" id="IPR055414">
    <property type="entry name" value="LRR_R13L4/SHOC2-like"/>
</dbReference>
<feature type="transmembrane region" description="Helical" evidence="8">
    <location>
        <begin position="32"/>
        <end position="53"/>
    </location>
</feature>
<evidence type="ECO:0000313" key="11">
    <source>
        <dbReference type="Proteomes" id="UP001295423"/>
    </source>
</evidence>
<comment type="subcellular location">
    <subcellularLocation>
        <location evidence="1">Cell envelope</location>
    </subcellularLocation>
    <subcellularLocation>
        <location evidence="2">Membrane</location>
    </subcellularLocation>
</comment>
<comment type="caution">
    <text evidence="10">The sequence shown here is derived from an EMBL/GenBank/DDBJ whole genome shotgun (WGS) entry which is preliminary data.</text>
</comment>
<feature type="region of interest" description="Disordered" evidence="7">
    <location>
        <begin position="78"/>
        <end position="120"/>
    </location>
</feature>